<dbReference type="Pfam" id="PF13966">
    <property type="entry name" value="zf-RVT"/>
    <property type="match status" value="1"/>
</dbReference>
<proteinExistence type="predicted"/>
<dbReference type="OMA" id="NCIALHE"/>
<feature type="domain" description="Reverse transcriptase zinc-binding" evidence="1">
    <location>
        <begin position="117"/>
        <end position="202"/>
    </location>
</feature>
<evidence type="ECO:0000313" key="4">
    <source>
        <dbReference type="Proteomes" id="UP000195402"/>
    </source>
</evidence>
<keyword evidence="3" id="KW-0808">Transferase</keyword>
<evidence type="ECO:0000313" key="2">
    <source>
        <dbReference type="EMBL" id="OVA05079.1"/>
    </source>
</evidence>
<keyword evidence="3" id="KW-0548">Nucleotidyltransferase</keyword>
<reference evidence="3 4" key="1">
    <citation type="journal article" date="2017" name="Mol. Plant">
        <title>The Genome of Medicinal Plant Macleaya cordata Provides New Insights into Benzylisoquinoline Alkaloids Metabolism.</title>
        <authorList>
            <person name="Liu X."/>
            <person name="Liu Y."/>
            <person name="Huang P."/>
            <person name="Ma Y."/>
            <person name="Qing Z."/>
            <person name="Tang Q."/>
            <person name="Cao H."/>
            <person name="Cheng P."/>
            <person name="Zheng Y."/>
            <person name="Yuan Z."/>
            <person name="Zhou Y."/>
            <person name="Liu J."/>
            <person name="Tang Z."/>
            <person name="Zhuo Y."/>
            <person name="Zhang Y."/>
            <person name="Yu L."/>
            <person name="Huang J."/>
            <person name="Yang P."/>
            <person name="Peng Q."/>
            <person name="Zhang J."/>
            <person name="Jiang W."/>
            <person name="Zhang Z."/>
            <person name="Lin K."/>
            <person name="Ro D.K."/>
            <person name="Chen X."/>
            <person name="Xiong X."/>
            <person name="Shang Y."/>
            <person name="Huang S."/>
            <person name="Zeng J."/>
        </authorList>
    </citation>
    <scope>NUCLEOTIDE SEQUENCE [LARGE SCALE GENOMIC DNA]</scope>
    <source>
        <strain evidence="3">BLH2017</strain>
        <strain evidence="4">cv. BLH2017</strain>
        <tissue evidence="3">Root</tissue>
    </source>
</reference>
<dbReference type="OrthoDB" id="1002412at2759"/>
<dbReference type="EMBL" id="MVGT01000146">
    <property type="protein sequence ID" value="OVA20143.1"/>
    <property type="molecule type" value="Genomic_DNA"/>
</dbReference>
<name>A0A200RBT4_MACCD</name>
<dbReference type="GO" id="GO:0003964">
    <property type="term" value="F:RNA-directed DNA polymerase activity"/>
    <property type="evidence" value="ECO:0007669"/>
    <property type="project" value="UniProtKB-KW"/>
</dbReference>
<dbReference type="PANTHER" id="PTHR36617:SF15">
    <property type="entry name" value="REVERSE TRANSCRIPTASE ZINC-BINDING DOMAIN-CONTAINING PROTEIN"/>
    <property type="match status" value="1"/>
</dbReference>
<comment type="caution">
    <text evidence="3">The sequence shown here is derived from an EMBL/GenBank/DDBJ whole genome shotgun (WGS) entry which is preliminary data.</text>
</comment>
<sequence>MWRGISNVKKKYIEGIRYQACNGIKIKFWLDPWLKDKPLCDVFPGLFAVANTKDFFIADMFEIEESGRLSWNCQFNRRLYDYEIREVVRLLADLDVFCFEDGEDDGREWKWNKGKSFSVKSCYNNITHPQSSTPFPVDKIWSKEWPQRVSFFLWLVYKLRILTYDSLMKKGRYGPNVCYMCLKKEESVNHTLLHCDFAQNIWRMLLLEVVDKIKLMMAFWVEGREEFRGVSIEQMVVNWKEMFYDPP</sequence>
<evidence type="ECO:0000313" key="3">
    <source>
        <dbReference type="EMBL" id="OVA20143.1"/>
    </source>
</evidence>
<dbReference type="PANTHER" id="PTHR36617">
    <property type="entry name" value="PROTEIN, PUTATIVE-RELATED"/>
    <property type="match status" value="1"/>
</dbReference>
<dbReference type="EMBL" id="MVGT01003178">
    <property type="protein sequence ID" value="OVA05079.1"/>
    <property type="molecule type" value="Genomic_DNA"/>
</dbReference>
<keyword evidence="4" id="KW-1185">Reference proteome</keyword>
<dbReference type="InterPro" id="IPR026960">
    <property type="entry name" value="RVT-Znf"/>
</dbReference>
<gene>
    <name evidence="3" type="ORF">BVC80_1663g34</name>
    <name evidence="2" type="ORF">BVC80_8381g2</name>
</gene>
<protein>
    <submittedName>
        <fullName evidence="3">Reverse transcriptase zinc-binding domain</fullName>
    </submittedName>
</protein>
<dbReference type="Proteomes" id="UP000195402">
    <property type="component" value="Unassembled WGS sequence"/>
</dbReference>
<keyword evidence="3" id="KW-0695">RNA-directed DNA polymerase</keyword>
<dbReference type="AlphaFoldDB" id="A0A200RBT4"/>
<accession>A0A200RBT4</accession>
<evidence type="ECO:0000259" key="1">
    <source>
        <dbReference type="Pfam" id="PF13966"/>
    </source>
</evidence>
<organism evidence="3 4">
    <name type="scientific">Macleaya cordata</name>
    <name type="common">Five-seeded plume-poppy</name>
    <name type="synonym">Bocconia cordata</name>
    <dbReference type="NCBI Taxonomy" id="56857"/>
    <lineage>
        <taxon>Eukaryota</taxon>
        <taxon>Viridiplantae</taxon>
        <taxon>Streptophyta</taxon>
        <taxon>Embryophyta</taxon>
        <taxon>Tracheophyta</taxon>
        <taxon>Spermatophyta</taxon>
        <taxon>Magnoliopsida</taxon>
        <taxon>Ranunculales</taxon>
        <taxon>Papaveraceae</taxon>
        <taxon>Papaveroideae</taxon>
        <taxon>Macleaya</taxon>
    </lineage>
</organism>